<evidence type="ECO:0000313" key="3">
    <source>
        <dbReference type="Proteomes" id="UP001178507"/>
    </source>
</evidence>
<feature type="compositionally biased region" description="Basic and acidic residues" evidence="1">
    <location>
        <begin position="228"/>
        <end position="239"/>
    </location>
</feature>
<feature type="region of interest" description="Disordered" evidence="1">
    <location>
        <begin position="216"/>
        <end position="316"/>
    </location>
</feature>
<feature type="compositionally biased region" description="Acidic residues" evidence="1">
    <location>
        <begin position="216"/>
        <end position="227"/>
    </location>
</feature>
<proteinExistence type="predicted"/>
<keyword evidence="3" id="KW-1185">Reference proteome</keyword>
<name>A0AA36NKL6_9DINO</name>
<feature type="non-terminal residue" evidence="2">
    <location>
        <position position="1"/>
    </location>
</feature>
<feature type="compositionally biased region" description="Low complexity" evidence="1">
    <location>
        <begin position="289"/>
        <end position="299"/>
    </location>
</feature>
<reference evidence="2" key="1">
    <citation type="submission" date="2023-08" db="EMBL/GenBank/DDBJ databases">
        <authorList>
            <person name="Chen Y."/>
            <person name="Shah S."/>
            <person name="Dougan E. K."/>
            <person name="Thang M."/>
            <person name="Chan C."/>
        </authorList>
    </citation>
    <scope>NUCLEOTIDE SEQUENCE</scope>
</reference>
<feature type="compositionally biased region" description="Acidic residues" evidence="1">
    <location>
        <begin position="267"/>
        <end position="288"/>
    </location>
</feature>
<dbReference type="AlphaFoldDB" id="A0AA36NKL6"/>
<sequence>KVSGSRHETGLFHSLTGCQVMGPWFRPPVAAALLLIPALAERNTFESGRLDLDEASEDEATLDQILEALQELQAANTTNATELETSAGLAAESEAPIRPAQDEVDLSLTKRFGYSKFRSKQESDLRELAKFPAMVDILETRAQKVIMKSRRWKELLEKINEGHENFTQLLHQFRAAVKQEHLAKVHRVVAVLTGNETKAPAPPPDAEEDAIAEGDDFDEEEEAERDEDADKNTDTKEMVQEELAVFKNVSAVPKLQPIATASSGGAAEDEETNDGEDEDDKDEEEEQGESGSPDSQGDASETDEDEEASKGANSTL</sequence>
<dbReference type="Proteomes" id="UP001178507">
    <property type="component" value="Unassembled WGS sequence"/>
</dbReference>
<protein>
    <submittedName>
        <fullName evidence="2">Uncharacterized protein</fullName>
    </submittedName>
</protein>
<accession>A0AA36NKL6</accession>
<evidence type="ECO:0000313" key="2">
    <source>
        <dbReference type="EMBL" id="CAJ1407961.1"/>
    </source>
</evidence>
<dbReference type="EMBL" id="CAUJNA010003698">
    <property type="protein sequence ID" value="CAJ1407961.1"/>
    <property type="molecule type" value="Genomic_DNA"/>
</dbReference>
<organism evidence="2 3">
    <name type="scientific">Effrenium voratum</name>
    <dbReference type="NCBI Taxonomy" id="2562239"/>
    <lineage>
        <taxon>Eukaryota</taxon>
        <taxon>Sar</taxon>
        <taxon>Alveolata</taxon>
        <taxon>Dinophyceae</taxon>
        <taxon>Suessiales</taxon>
        <taxon>Symbiodiniaceae</taxon>
        <taxon>Effrenium</taxon>
    </lineage>
</organism>
<evidence type="ECO:0000256" key="1">
    <source>
        <dbReference type="SAM" id="MobiDB-lite"/>
    </source>
</evidence>
<comment type="caution">
    <text evidence="2">The sequence shown here is derived from an EMBL/GenBank/DDBJ whole genome shotgun (WGS) entry which is preliminary data.</text>
</comment>
<gene>
    <name evidence="2" type="ORF">EVOR1521_LOCUS29535</name>
</gene>